<dbReference type="CDD" id="cd14473">
    <property type="entry name" value="FERM_B-lobe"/>
    <property type="match status" value="2"/>
</dbReference>
<dbReference type="PRINTS" id="PR00193">
    <property type="entry name" value="MYOSINHEAVY"/>
</dbReference>
<comment type="similarity">
    <text evidence="2 10">Belongs to the TRAFAC class myosin-kinesin ATPase superfamily. Myosin family.</text>
</comment>
<dbReference type="Ensembl" id="ENSEBUT00000014956.1">
    <property type="protein sequence ID" value="ENSEBUP00000014380.1"/>
    <property type="gene ID" value="ENSEBUG00000008996.1"/>
</dbReference>
<dbReference type="Gene3D" id="3.40.850.10">
    <property type="entry name" value="Kinesin motor domain"/>
    <property type="match status" value="1"/>
</dbReference>
<organism evidence="14 15">
    <name type="scientific">Eptatretus burgeri</name>
    <name type="common">Inshore hagfish</name>
    <dbReference type="NCBI Taxonomy" id="7764"/>
    <lineage>
        <taxon>Eukaryota</taxon>
        <taxon>Metazoa</taxon>
        <taxon>Chordata</taxon>
        <taxon>Craniata</taxon>
        <taxon>Vertebrata</taxon>
        <taxon>Cyclostomata</taxon>
        <taxon>Myxini</taxon>
        <taxon>Myxiniformes</taxon>
        <taxon>Myxinidae</taxon>
        <taxon>Eptatretinae</taxon>
        <taxon>Eptatretus</taxon>
    </lineage>
</organism>
<dbReference type="Gene3D" id="1.20.80.10">
    <property type="match status" value="2"/>
</dbReference>
<dbReference type="Gene3D" id="3.10.20.90">
    <property type="entry name" value="Phosphatidylinositol 3-kinase Catalytic Subunit, Chain A, domain 1"/>
    <property type="match status" value="2"/>
</dbReference>
<feature type="binding site" evidence="10">
    <location>
        <begin position="158"/>
        <end position="165"/>
    </location>
    <ligand>
        <name>ATP</name>
        <dbReference type="ChEBI" id="CHEBI:30616"/>
    </ligand>
</feature>
<keyword evidence="8 10" id="KW-0505">Motor protein</keyword>
<feature type="domain" description="FERM" evidence="11">
    <location>
        <begin position="1064"/>
        <end position="1391"/>
    </location>
</feature>
<dbReference type="Pfam" id="PF00784">
    <property type="entry name" value="MyTH4"/>
    <property type="match status" value="2"/>
</dbReference>
<dbReference type="InterPro" id="IPR011993">
    <property type="entry name" value="PH-like_dom_sf"/>
</dbReference>
<dbReference type="InterPro" id="IPR035963">
    <property type="entry name" value="FERM_2"/>
</dbReference>
<keyword evidence="4" id="KW-0677">Repeat</keyword>
<keyword evidence="9 10" id="KW-0009">Actin-binding</keyword>
<dbReference type="GO" id="GO:0003779">
    <property type="term" value="F:actin binding"/>
    <property type="evidence" value="ECO:0007669"/>
    <property type="project" value="UniProtKB-KW"/>
</dbReference>
<dbReference type="GO" id="GO:0003774">
    <property type="term" value="F:cytoskeletal motor activity"/>
    <property type="evidence" value="ECO:0007669"/>
    <property type="project" value="UniProtKB-UniRule"/>
</dbReference>
<dbReference type="Gene3D" id="2.30.29.30">
    <property type="entry name" value="Pleckstrin-homology domain (PH domain)/Phosphotyrosine-binding domain (PTB)"/>
    <property type="match status" value="2"/>
</dbReference>
<keyword evidence="3" id="KW-0963">Cytoplasm</keyword>
<dbReference type="SUPFAM" id="SSF52540">
    <property type="entry name" value="P-loop containing nucleoside triphosphate hydrolases"/>
    <property type="match status" value="1"/>
</dbReference>
<dbReference type="InterPro" id="IPR029071">
    <property type="entry name" value="Ubiquitin-like_domsf"/>
</dbReference>
<dbReference type="SMART" id="SM00242">
    <property type="entry name" value="MYSc"/>
    <property type="match status" value="1"/>
</dbReference>
<dbReference type="InterPro" id="IPR000857">
    <property type="entry name" value="MyTH4_dom"/>
</dbReference>
<dbReference type="InterPro" id="IPR019748">
    <property type="entry name" value="FERM_central"/>
</dbReference>
<dbReference type="InterPro" id="IPR000048">
    <property type="entry name" value="IQ_motif_EF-hand-BS"/>
</dbReference>
<dbReference type="CDD" id="cd17092">
    <property type="entry name" value="FERM1_F1_Myosin-VII"/>
    <property type="match status" value="1"/>
</dbReference>
<evidence type="ECO:0000256" key="9">
    <source>
        <dbReference type="ARBA" id="ARBA00023203"/>
    </source>
</evidence>
<dbReference type="InterPro" id="IPR002404">
    <property type="entry name" value="IRS_PTB"/>
</dbReference>
<evidence type="ECO:0000256" key="2">
    <source>
        <dbReference type="ARBA" id="ARBA00008314"/>
    </source>
</evidence>
<dbReference type="GO" id="GO:0016459">
    <property type="term" value="C:myosin complex"/>
    <property type="evidence" value="ECO:0007669"/>
    <property type="project" value="UniProtKB-KW"/>
</dbReference>
<dbReference type="PROSITE" id="PS50057">
    <property type="entry name" value="FERM_3"/>
    <property type="match status" value="1"/>
</dbReference>
<dbReference type="GO" id="GO:0005737">
    <property type="term" value="C:cytoplasm"/>
    <property type="evidence" value="ECO:0007669"/>
    <property type="project" value="UniProtKB-SubCell"/>
</dbReference>
<dbReference type="InterPro" id="IPR027417">
    <property type="entry name" value="P-loop_NTPase"/>
</dbReference>
<dbReference type="Gene3D" id="2.30.30.40">
    <property type="entry name" value="SH3 Domains"/>
    <property type="match status" value="1"/>
</dbReference>
<reference evidence="14" key="1">
    <citation type="submission" date="2025-08" db="UniProtKB">
        <authorList>
            <consortium name="Ensembl"/>
        </authorList>
    </citation>
    <scope>IDENTIFICATION</scope>
</reference>
<evidence type="ECO:0000259" key="12">
    <source>
        <dbReference type="PROSITE" id="PS51016"/>
    </source>
</evidence>
<dbReference type="Gene3D" id="1.10.10.820">
    <property type="match status" value="1"/>
</dbReference>
<dbReference type="GO" id="GO:0005524">
    <property type="term" value="F:ATP binding"/>
    <property type="evidence" value="ECO:0007669"/>
    <property type="project" value="UniProtKB-UniRule"/>
</dbReference>
<dbReference type="InterPro" id="IPR038185">
    <property type="entry name" value="MyTH4_dom_sf"/>
</dbReference>
<dbReference type="InterPro" id="IPR051567">
    <property type="entry name" value="Unconventional_Myosin_ATPase"/>
</dbReference>
<comment type="subcellular location">
    <subcellularLocation>
        <location evidence="1">Cytoplasm</location>
    </subcellularLocation>
</comment>
<evidence type="ECO:0000256" key="8">
    <source>
        <dbReference type="ARBA" id="ARBA00023175"/>
    </source>
</evidence>
<dbReference type="Gene3D" id="1.20.58.530">
    <property type="match status" value="1"/>
</dbReference>
<keyword evidence="7 10" id="KW-0518">Myosin</keyword>
<dbReference type="Pfam" id="PF00373">
    <property type="entry name" value="FERM_M"/>
    <property type="match status" value="1"/>
</dbReference>
<accession>A0A8C4QER6</accession>
<evidence type="ECO:0000256" key="6">
    <source>
        <dbReference type="ARBA" id="ARBA00022840"/>
    </source>
</evidence>
<evidence type="ECO:0000313" key="15">
    <source>
        <dbReference type="Proteomes" id="UP000694388"/>
    </source>
</evidence>
<dbReference type="Pfam" id="PF21998">
    <property type="entry name" value="FERM_C1_MyoVII"/>
    <property type="match status" value="1"/>
</dbReference>
<dbReference type="SMART" id="SM00139">
    <property type="entry name" value="MyTH4"/>
    <property type="match status" value="2"/>
</dbReference>
<dbReference type="Gene3D" id="1.25.40.530">
    <property type="entry name" value="MyTH4 domain"/>
    <property type="match status" value="3"/>
</dbReference>
<dbReference type="PANTHER" id="PTHR22692:SF33">
    <property type="entry name" value="MYOSIN"/>
    <property type="match status" value="1"/>
</dbReference>
<reference evidence="14" key="2">
    <citation type="submission" date="2025-09" db="UniProtKB">
        <authorList>
            <consortium name="Ensembl"/>
        </authorList>
    </citation>
    <scope>IDENTIFICATION</scope>
</reference>
<evidence type="ECO:0000256" key="1">
    <source>
        <dbReference type="ARBA" id="ARBA00004496"/>
    </source>
</evidence>
<name>A0A8C4QER6_EPTBU</name>
<feature type="domain" description="Myosin motor" evidence="13">
    <location>
        <begin position="65"/>
        <end position="703"/>
    </location>
</feature>
<dbReference type="InterPro" id="IPR000299">
    <property type="entry name" value="FERM_domain"/>
</dbReference>
<evidence type="ECO:0000256" key="7">
    <source>
        <dbReference type="ARBA" id="ARBA00023123"/>
    </source>
</evidence>
<dbReference type="InterPro" id="IPR036961">
    <property type="entry name" value="Kinesin_motor_dom_sf"/>
</dbReference>
<evidence type="ECO:0000256" key="10">
    <source>
        <dbReference type="PROSITE-ProRule" id="PRU00782"/>
    </source>
</evidence>
<dbReference type="PANTHER" id="PTHR22692">
    <property type="entry name" value="MYOSIN VII, XV"/>
    <property type="match status" value="1"/>
</dbReference>
<evidence type="ECO:0000313" key="14">
    <source>
        <dbReference type="Ensembl" id="ENSEBUP00000014380.1"/>
    </source>
</evidence>
<dbReference type="Pfam" id="PF02174">
    <property type="entry name" value="IRS"/>
    <property type="match status" value="1"/>
</dbReference>
<dbReference type="SMART" id="SM00295">
    <property type="entry name" value="B41"/>
    <property type="match status" value="2"/>
</dbReference>
<dbReference type="SUPFAM" id="SSF50729">
    <property type="entry name" value="PH domain-like"/>
    <property type="match status" value="1"/>
</dbReference>
<dbReference type="PROSITE" id="PS51016">
    <property type="entry name" value="MYTH4"/>
    <property type="match status" value="2"/>
</dbReference>
<proteinExistence type="inferred from homology"/>
<sequence length="1865" mass="214265">MVVLQKGEHVWLDHQSGQEFYVPIGAEVKIAETTRVLLQDDEGQEHWLRKDELHCVRSMHNTSVAGVEDMIQLGDLHEAGIVHNLLLRYRAHLIYTYTGSILVAINPYQVLPIYTVEEIEHYLGRLMGELPAHIFAVAANTLNNLQQSNTNQCCIISGESGAGKTESTKLILQFLASVSSQHSWLEQQILEANPILEAFGNAKTIKNDNSSRFGKYIEIHYTKRGAIEGARIEQYLLEKSRVCRQSADERNYHMFYCMLLGLPAEQKERLGLGMPSEYNYLTLVRCREIEYANIRSAMKILNFTDGEHSDICKLLAAILHLGNIEFEGKEGETTVYFHELKQTTSMYNVFFHVRLVYPLSHCDNRQTIYGLLFVWIVKKINETIFIPASHSPKDTRRSIGLLDIFGFENFDNNSFEQFCINYANEKLQQFFVRYVFKLEQEVYENEGINWKFLTFQDNQDILDVIGDKPLHLFSLLDEESRFPKGTDRTMLQKMVDQQHKDVNFIPPKNSHSMQYGIQYNVHWTGFLEKNRDPLNTDLLQLVNSSKNSLLQLIFNENSGFDVMARRKRPTLSGQFRTSLDKLMKTLRACEPWFIRCIKPNYFKKPMLFDRELCIRQLRYSGMMQTIQIRRAGYPIRHTFPGFVDRYHSLQTYADRQKKVAQASASFSTFTSKHHHLNFFVVVLTRPKYLYSVNTHVCLLQLHNGLTRLQALAYARLVAMRYHRIQRKVILLQARCRGVLARKRSRLSPNAAAVIIQSGVRGFFARRMARQLRAKYKIQCLGFIFSPIFILQEYLAELERKDQEKEEAERVKQINMLDDMFLFLTNVDSDVSSQDGNLCRDNCRMTYWKASFRTDTVDEYPHDFEDDFTFPKFAAANFQGGQTHSYVRQLLRKPLLEHEKHSDCQVQWLAQKMWFTAQEFKNLCMQEDVNDMEFGGQGHLPLERQYLNNMQKLHYIVGQAILRPDLRDEIYCQICKQLIKNPSPNSVARGWVLLSLYIGCIPPSEEFSKYLKNFVGTGPPSYAPYCAKRLGRTILNGVRKNLKQYQLEIDDLWHFFQATKAKQPMVLSVTLADGCALAVLADSASTAHELINRIAEKLKMSDYFGFSIFITLYDKVSSLGGGKQHVMDLISQCEQRCCEYGGKEGTAPWRLLFRKEFFLPWHDPAIDTVSTDLIYTQIIQGLSYGEYQPDTDNDRAALAAQHCYIQKGAGVTHPELFKILPEVIPEKQITKSKPLEFWVQKVVSILAEAMYKAKKMEPQKIKENLVTFARVKWPIRFSRFFEVYKMFDSGITEVNMIAALDWQGLCLLDADENVSLKLTFPEIITVATEKSGRINLSERMGSLLMVFNQQCLCYGRYWGNCFVLCFLLEVASDTSQLAFQKGDLIQLDGKTGGDLDDVSWVHGINERTKNKGSFLTDAVFILPVLERPSSSILVTHTQTQMIRGFYFSLSYEFGDLMVCSLPAPGTVSGTISAAGRPRRKDHPWSCSHEPIVQPLLKSLVLGDSAAKDYAGDHPSRQTSSAIELAHQVFNPVSRESSLRDETYCQILKQLTNNGLRSSEARCLELLWICLGLFPPSSSLLPHVEKFLQSRQHITMMNRLKKIVRVGPRKYPPHHQEVIAAQEAIQRIDHVIIFPDESEQVFQVESTTKAKDLRDVIVKKFQIKGAEGFSLFVQARDKVGQTCFGSVELPKFLRGYHVCKYANAVLLASLVLRARIGDNHSQLSMVPRLLKELVPQDVLPQASADKWKKEIIASYNKYNGKSSDEAKTAFLKLIYRWDTFGTAFFEVKTDHYHYAFCAYIIQEVVDVCPFNRIFRWNSGNTFFHLTVGDAMNGKKLLCETSMGSKMDDLLDSYIEQLMATVNQQKQL</sequence>
<dbReference type="PROSITE" id="PS50096">
    <property type="entry name" value="IQ"/>
    <property type="match status" value="2"/>
</dbReference>
<dbReference type="InterPro" id="IPR001609">
    <property type="entry name" value="Myosin_head_motor_dom-like"/>
</dbReference>
<keyword evidence="6 10" id="KW-0067">ATP-binding</keyword>
<dbReference type="SUPFAM" id="SSF54236">
    <property type="entry name" value="Ubiquitin-like"/>
    <property type="match status" value="2"/>
</dbReference>
<evidence type="ECO:0000256" key="4">
    <source>
        <dbReference type="ARBA" id="ARBA00022737"/>
    </source>
</evidence>
<dbReference type="SMART" id="SM00015">
    <property type="entry name" value="IQ"/>
    <property type="match status" value="2"/>
</dbReference>
<evidence type="ECO:0000256" key="5">
    <source>
        <dbReference type="ARBA" id="ARBA00022741"/>
    </source>
</evidence>
<evidence type="ECO:0008006" key="16">
    <source>
        <dbReference type="Google" id="ProtNLM"/>
    </source>
</evidence>
<dbReference type="PROSITE" id="PS51456">
    <property type="entry name" value="MYOSIN_MOTOR"/>
    <property type="match status" value="1"/>
</dbReference>
<dbReference type="InterPro" id="IPR057130">
    <property type="entry name" value="Myosin_VII_N"/>
</dbReference>
<dbReference type="Proteomes" id="UP000694388">
    <property type="component" value="Unplaced"/>
</dbReference>
<evidence type="ECO:0000259" key="11">
    <source>
        <dbReference type="PROSITE" id="PS50057"/>
    </source>
</evidence>
<dbReference type="Pfam" id="PF00063">
    <property type="entry name" value="Myosin_head"/>
    <property type="match status" value="2"/>
</dbReference>
<dbReference type="InterPro" id="IPR014352">
    <property type="entry name" value="FERM/acyl-CoA-bd_prot_sf"/>
</dbReference>
<feature type="region of interest" description="Actin-binding" evidence="10">
    <location>
        <begin position="579"/>
        <end position="601"/>
    </location>
</feature>
<feature type="domain" description="MyTH4" evidence="12">
    <location>
        <begin position="885"/>
        <end position="1052"/>
    </location>
</feature>
<dbReference type="InterPro" id="IPR019749">
    <property type="entry name" value="Band_41_domain"/>
</dbReference>
<dbReference type="GeneTree" id="ENSGT00940000157247"/>
<dbReference type="Pfam" id="PF21989">
    <property type="entry name" value="RA_2"/>
    <property type="match status" value="1"/>
</dbReference>
<protein>
    <recommendedName>
        <fullName evidence="16">Myosin VIIAb</fullName>
    </recommendedName>
</protein>
<dbReference type="SUPFAM" id="SSF47031">
    <property type="entry name" value="Second domain of FERM"/>
    <property type="match status" value="2"/>
</dbReference>
<feature type="domain" description="MyTH4" evidence="12">
    <location>
        <begin position="1478"/>
        <end position="1620"/>
    </location>
</feature>
<dbReference type="Gene3D" id="1.20.5.190">
    <property type="match status" value="1"/>
</dbReference>
<dbReference type="Pfam" id="PF24123">
    <property type="entry name" value="Myosin_VII_N"/>
    <property type="match status" value="1"/>
</dbReference>
<dbReference type="Gene3D" id="1.20.120.720">
    <property type="entry name" value="Myosin VI head, motor domain, U50 subdomain"/>
    <property type="match status" value="1"/>
</dbReference>
<evidence type="ECO:0000256" key="3">
    <source>
        <dbReference type="ARBA" id="ARBA00022490"/>
    </source>
</evidence>
<keyword evidence="15" id="KW-1185">Reference proteome</keyword>
<keyword evidence="5 10" id="KW-0547">Nucleotide-binding</keyword>
<dbReference type="InterPro" id="IPR041793">
    <property type="entry name" value="MyoVII_FERM_C1"/>
</dbReference>
<evidence type="ECO:0000259" key="13">
    <source>
        <dbReference type="PROSITE" id="PS51456"/>
    </source>
</evidence>
<dbReference type="Pfam" id="PF00612">
    <property type="entry name" value="IQ"/>
    <property type="match status" value="2"/>
</dbReference>